<protein>
    <submittedName>
        <fullName evidence="1">Uncharacterized protein</fullName>
    </submittedName>
</protein>
<feature type="non-terminal residue" evidence="1">
    <location>
        <position position="51"/>
    </location>
</feature>
<organism evidence="1 2">
    <name type="scientific">Streblomastix strix</name>
    <dbReference type="NCBI Taxonomy" id="222440"/>
    <lineage>
        <taxon>Eukaryota</taxon>
        <taxon>Metamonada</taxon>
        <taxon>Preaxostyla</taxon>
        <taxon>Oxymonadida</taxon>
        <taxon>Streblomastigidae</taxon>
        <taxon>Streblomastix</taxon>
    </lineage>
</organism>
<accession>A0A5J4WG86</accession>
<sequence>MSEIRVLNQLGCIILEKLGSHVFAVDPGDGKARAAKVLPRYDFNPFEWSAG</sequence>
<dbReference type="AlphaFoldDB" id="A0A5J4WG86"/>
<reference evidence="1 2" key="1">
    <citation type="submission" date="2019-03" db="EMBL/GenBank/DDBJ databases">
        <title>Single cell metagenomics reveals metabolic interactions within the superorganism composed of flagellate Streblomastix strix and complex community of Bacteroidetes bacteria on its surface.</title>
        <authorList>
            <person name="Treitli S.C."/>
            <person name="Kolisko M."/>
            <person name="Husnik F."/>
            <person name="Keeling P."/>
            <person name="Hampl V."/>
        </authorList>
    </citation>
    <scope>NUCLEOTIDE SEQUENCE [LARGE SCALE GENOMIC DNA]</scope>
    <source>
        <strain evidence="1">ST1C</strain>
    </source>
</reference>
<dbReference type="Proteomes" id="UP000324800">
    <property type="component" value="Unassembled WGS sequence"/>
</dbReference>
<evidence type="ECO:0000313" key="1">
    <source>
        <dbReference type="EMBL" id="KAA6394030.1"/>
    </source>
</evidence>
<dbReference type="OrthoDB" id="5979581at2759"/>
<gene>
    <name evidence="1" type="ORF">EZS28_010441</name>
</gene>
<proteinExistence type="predicted"/>
<comment type="caution">
    <text evidence="1">The sequence shown here is derived from an EMBL/GenBank/DDBJ whole genome shotgun (WGS) entry which is preliminary data.</text>
</comment>
<name>A0A5J4WG86_9EUKA</name>
<dbReference type="EMBL" id="SNRW01002068">
    <property type="protein sequence ID" value="KAA6394030.1"/>
    <property type="molecule type" value="Genomic_DNA"/>
</dbReference>
<evidence type="ECO:0000313" key="2">
    <source>
        <dbReference type="Proteomes" id="UP000324800"/>
    </source>
</evidence>